<proteinExistence type="predicted"/>
<dbReference type="AlphaFoldDB" id="A0A0N9X0L3"/>
<dbReference type="RefSeq" id="WP_060741385.1">
    <property type="nucleotide sequence ID" value="NZ_CP012831.1"/>
</dbReference>
<protein>
    <submittedName>
        <fullName evidence="1">Uncharacterized protein</fullName>
    </submittedName>
</protein>
<evidence type="ECO:0000313" key="1">
    <source>
        <dbReference type="EMBL" id="ALI09202.1"/>
    </source>
</evidence>
<name>A0A0N9X0L3_PSEFL</name>
<accession>A0A0N9X0L3</accession>
<dbReference type="Proteomes" id="UP000059425">
    <property type="component" value="Chromosome"/>
</dbReference>
<evidence type="ECO:0000313" key="2">
    <source>
        <dbReference type="Proteomes" id="UP000059425"/>
    </source>
</evidence>
<reference evidence="1 2" key="2">
    <citation type="journal article" date="2018" name="Nature">
        <title>Mutant phenotypes for thousands of bacterial genes of unknown function.</title>
        <authorList>
            <person name="Price M.N."/>
            <person name="Wetmore K.M."/>
            <person name="Waters R.J."/>
            <person name="Callaghan M."/>
            <person name="Ray J."/>
            <person name="Liu H."/>
            <person name="Kuehl J.V."/>
            <person name="Melnyk R.A."/>
            <person name="Lamson J.S."/>
            <person name="Suh Y."/>
            <person name="Carlson H.K."/>
            <person name="Esquivel Z."/>
            <person name="Sadeeshkumar H."/>
            <person name="Chakraborty R."/>
            <person name="Zane G.M."/>
            <person name="Rubin B.E."/>
            <person name="Wall J.D."/>
            <person name="Visel A."/>
            <person name="Bristow J."/>
            <person name="Blow M.J."/>
            <person name="Arkin A.P."/>
            <person name="Deutschbauer A.M."/>
        </authorList>
    </citation>
    <scope>NUCLEOTIDE SEQUENCE [LARGE SCALE GENOMIC DNA]</scope>
    <source>
        <strain evidence="1 2">FW300-N2C3</strain>
    </source>
</reference>
<sequence length="1196" mass="130912">MGEVVAFLTKLWSRTTEQPEDSYLLILEREAAGWSCNQGTAWLHELPAVMLALPQGIASELLARTRIYVMPNPRGAAHQAIEVQRGCTTLEADAYYGAVLRRAGNLADDNGMKKCGGFVGLSTSDVELELNRLAPMFTSARIQAALSRGLCEAVDFSTPFEDVDFFSGVDVQPGHVVAGLLVERVALRDAVVKALGERRDVLLKGPSGAGKSALQWDAAYTLRHSVRWFRVRRLTVEDIVDLIALANSCCASADAPVGFLLDNLSAGLMDGWDALAREVAILPGLVLLASIREEDIYPLAERSKALEVPVQAGDDFAEQFWRELCERGMTEWTNWLEPWTASRGLLLEYAHILTQGSRLDETLRQQVAVRATDSTRHVELEVLRLCAAITCIGARVDVARLPEVLDRSAIEIGTSLPRIVNEHLLRDLGDGSMGGAHELRSHHLLKETDHISLRTQAETFELALGAVLEADIGIFLARALELHPSLEDAMLDALVGKLDQRSSAHLMTAALNGLGERQIGQVIEAWLSSSEVVQVPLSQRSFVGMFGVSGIELPDFLASTHAAPAIRLIAQMKMQSTQSNLRGRLLQRLSTSDIQRMLEEVDDLASLNALLVAHVGHTLSPVLRDALMEMSPDLLTGELSQVSALLGTVRLLDQDVATRWVSNAGASALLKRIGDEVPWATEAGTREETEGLAVVCDIRAAPTRYQPDPHGDVVALCELLLALSPTADLAIARAVTASGEPLGYGGGHVATKKIPRANLPPDSLPAWNRRWGAAISAKLAPESYGSYLMQAADDIKQLNSWLLNLLDGLFRNSPSAAALEGLGDVHERSQSMPSPSLPWFAKDAEGELVGQINSNLQHILFDCSADLVRRFARLPEDARPYIAWLGDVQKRIRESIEVEPWHIVVHEAQTRTELETLVELIDDLRALAGDGLQRGANPVLLYRRLRAPKGQALAEARASARKRARMGKGNIERDLQRSFRALASSARVYVKSSSGELLVWPFLEVLVTFELEHIHRWPSFLSEGWTSWRSLLEDTLPLTVMPVVNGMCVPMCAVGGYDQLFPSESKAREWIQAMGLRPIPETASRMWGAFSEAVMDVAVLETQGFGLSNRPEIERLARIDARARLQANKASIDDRLPALLRAMSDTLVALVDQEPWELHNAQLAILRGEVDAVGEVLIEAQYACYSVDLGTAPALT</sequence>
<organism evidence="1 2">
    <name type="scientific">Pseudomonas fluorescens</name>
    <dbReference type="NCBI Taxonomy" id="294"/>
    <lineage>
        <taxon>Bacteria</taxon>
        <taxon>Pseudomonadati</taxon>
        <taxon>Pseudomonadota</taxon>
        <taxon>Gammaproteobacteria</taxon>
        <taxon>Pseudomonadales</taxon>
        <taxon>Pseudomonadaceae</taxon>
        <taxon>Pseudomonas</taxon>
    </lineage>
</organism>
<gene>
    <name evidence="1" type="ORF">AO356_21065</name>
</gene>
<reference evidence="2" key="1">
    <citation type="submission" date="2015-09" db="EMBL/GenBank/DDBJ databases">
        <title>Whole genome sequence of Pseudomonas fluorescens FW300-N2C3.</title>
        <authorList>
            <person name="Ray J."/>
            <person name="Melnyk R."/>
            <person name="Deutschbauer A."/>
        </authorList>
    </citation>
    <scope>NUCLEOTIDE SEQUENCE [LARGE SCALE GENOMIC DNA]</scope>
    <source>
        <strain evidence="2">FW300-N2C3</strain>
    </source>
</reference>
<dbReference type="OrthoDB" id="3880322at2"/>
<dbReference type="EMBL" id="CP012831">
    <property type="protein sequence ID" value="ALI09202.1"/>
    <property type="molecule type" value="Genomic_DNA"/>
</dbReference>